<comment type="pathway">
    <text evidence="4">Quinol/quinone metabolism; menaquinone biosynthesis; menaquinol from 1,4-dihydroxy-2-naphthoate: step 2/2.</text>
</comment>
<feature type="binding site" evidence="4">
    <location>
        <begin position="117"/>
        <end position="118"/>
    </location>
    <ligand>
        <name>S-adenosyl-L-methionine</name>
        <dbReference type="ChEBI" id="CHEBI:59789"/>
    </ligand>
</feature>
<comment type="catalytic activity">
    <reaction evidence="4">
        <text>a 2-demethylmenaquinol + S-adenosyl-L-methionine = a menaquinol + S-adenosyl-L-homocysteine + H(+)</text>
        <dbReference type="Rhea" id="RHEA:42640"/>
        <dbReference type="Rhea" id="RHEA-COMP:9539"/>
        <dbReference type="Rhea" id="RHEA-COMP:9563"/>
        <dbReference type="ChEBI" id="CHEBI:15378"/>
        <dbReference type="ChEBI" id="CHEBI:18151"/>
        <dbReference type="ChEBI" id="CHEBI:55437"/>
        <dbReference type="ChEBI" id="CHEBI:57856"/>
        <dbReference type="ChEBI" id="CHEBI:59789"/>
        <dbReference type="EC" id="2.1.1.163"/>
    </reaction>
</comment>
<name>A0A3G3IHG2_9ARCH</name>
<feature type="binding site" evidence="4">
    <location>
        <position position="90"/>
    </location>
    <ligand>
        <name>S-adenosyl-L-methionine</name>
        <dbReference type="ChEBI" id="CHEBI:59789"/>
    </ligand>
</feature>
<dbReference type="HAMAP" id="MF_01813">
    <property type="entry name" value="MenG_UbiE_methyltr"/>
    <property type="match status" value="1"/>
</dbReference>
<protein>
    <recommendedName>
        <fullName evidence="4">Demethylmenaquinone methyltransferase</fullName>
        <ecNumber evidence="4">2.1.1.163</ecNumber>
    </recommendedName>
</protein>
<dbReference type="CDD" id="cd02440">
    <property type="entry name" value="AdoMet_MTases"/>
    <property type="match status" value="1"/>
</dbReference>
<dbReference type="PANTHER" id="PTHR43591:SF24">
    <property type="entry name" value="2-METHOXY-6-POLYPRENYL-1,4-BENZOQUINOL METHYLASE, MITOCHONDRIAL"/>
    <property type="match status" value="1"/>
</dbReference>
<evidence type="ECO:0000256" key="3">
    <source>
        <dbReference type="ARBA" id="ARBA00022691"/>
    </source>
</evidence>
<comment type="function">
    <text evidence="4">Methyltransferase required for the conversion of demethylmenaquinol (DMKH2) to menaquinol (MKH2).</text>
</comment>
<evidence type="ECO:0000256" key="2">
    <source>
        <dbReference type="ARBA" id="ARBA00022679"/>
    </source>
</evidence>
<dbReference type="PROSITE" id="PS51608">
    <property type="entry name" value="SAM_MT_UBIE"/>
    <property type="match status" value="1"/>
</dbReference>
<dbReference type="InterPro" id="IPR004033">
    <property type="entry name" value="UbiE/COQ5_MeTrFase"/>
</dbReference>
<dbReference type="Gene3D" id="3.40.50.150">
    <property type="entry name" value="Vaccinia Virus protein VP39"/>
    <property type="match status" value="1"/>
</dbReference>
<evidence type="ECO:0000256" key="4">
    <source>
        <dbReference type="HAMAP-Rule" id="MF_01813"/>
    </source>
</evidence>
<dbReference type="OMA" id="MNDVMSM"/>
<keyword evidence="2 4" id="KW-0808">Transferase</keyword>
<comment type="similarity">
    <text evidence="4">Belongs to the class I-like SAM-binding methyltransferase superfamily. MenG/UbiE family.</text>
</comment>
<dbReference type="GO" id="GO:0009234">
    <property type="term" value="P:menaquinone biosynthetic process"/>
    <property type="evidence" value="ECO:0007669"/>
    <property type="project" value="UniProtKB-UniRule"/>
</dbReference>
<dbReference type="GeneID" id="41321915"/>
<evidence type="ECO:0000313" key="6">
    <source>
        <dbReference type="Proteomes" id="UP000273278"/>
    </source>
</evidence>
<reference evidence="5 6" key="1">
    <citation type="submission" date="2016-10" db="EMBL/GenBank/DDBJ databases">
        <title>Complete genome of the TMA-utilizing, human hosted archaeon Methanomethylophilus alvus Gen. nov, sp. nov., strain Mx-05, derived from a pure culture.</title>
        <authorList>
            <person name="Brugere J.-F."/>
            <person name="Ben Hania W."/>
            <person name="Chaudhary P.P."/>
            <person name="Gaci N."/>
            <person name="Borrel G."/>
            <person name="Cao Van Tuat L."/>
            <person name="Fardeau M.-L."/>
            <person name="Harris H.M.B."/>
            <person name="O'Toole P.W."/>
            <person name="Ollivier B."/>
        </authorList>
    </citation>
    <scope>NUCLEOTIDE SEQUENCE [LARGE SCALE GENOMIC DNA]</scope>
    <source>
        <strain evidence="5 6">Mx-05</strain>
    </source>
</reference>
<dbReference type="GO" id="GO:0032259">
    <property type="term" value="P:methylation"/>
    <property type="evidence" value="ECO:0007669"/>
    <property type="project" value="UniProtKB-KW"/>
</dbReference>
<accession>A0A3G3IHG2</accession>
<dbReference type="NCBIfam" id="TIGR01934">
    <property type="entry name" value="MenG_MenH_UbiE"/>
    <property type="match status" value="1"/>
</dbReference>
<dbReference type="RefSeq" id="WP_015505021.1">
    <property type="nucleotide sequence ID" value="NZ_CAYARL010000026.1"/>
</dbReference>
<dbReference type="EMBL" id="CP017686">
    <property type="protein sequence ID" value="AYQ55270.1"/>
    <property type="molecule type" value="Genomic_DNA"/>
</dbReference>
<organism evidence="5 6">
    <name type="scientific">Methanomethylophilus alvi</name>
    <dbReference type="NCBI Taxonomy" id="1291540"/>
    <lineage>
        <taxon>Archaea</taxon>
        <taxon>Methanobacteriati</taxon>
        <taxon>Thermoplasmatota</taxon>
        <taxon>Thermoplasmata</taxon>
        <taxon>Methanomassiliicoccales</taxon>
        <taxon>Methanomethylophilaceae</taxon>
        <taxon>Methanomethylophilus</taxon>
    </lineage>
</organism>
<feature type="binding site" evidence="4">
    <location>
        <position position="69"/>
    </location>
    <ligand>
        <name>S-adenosyl-L-methionine</name>
        <dbReference type="ChEBI" id="CHEBI:59789"/>
    </ligand>
</feature>
<keyword evidence="5" id="KW-0830">Ubiquinone</keyword>
<dbReference type="AlphaFoldDB" id="A0A3G3IHG2"/>
<keyword evidence="3 4" id="KW-0949">S-adenosyl-L-methionine</keyword>
<gene>
    <name evidence="4" type="primary">menG</name>
    <name evidence="5" type="ORF">BKD89_05590</name>
</gene>
<dbReference type="InterPro" id="IPR029063">
    <property type="entry name" value="SAM-dependent_MTases_sf"/>
</dbReference>
<keyword evidence="4" id="KW-0474">Menaquinone biosynthesis</keyword>
<comment type="caution">
    <text evidence="4">Lacks conserved residue(s) required for the propagation of feature annotation.</text>
</comment>
<keyword evidence="1 4" id="KW-0489">Methyltransferase</keyword>
<dbReference type="Proteomes" id="UP000273278">
    <property type="component" value="Chromosome"/>
</dbReference>
<dbReference type="SUPFAM" id="SSF53335">
    <property type="entry name" value="S-adenosyl-L-methionine-dependent methyltransferases"/>
    <property type="match status" value="1"/>
</dbReference>
<sequence>MTDEEVKMNGTQFEGKEVYVKDVFTEIAGYYDEMNEIMSLRMIQGWHRYMMKLAGDIRGKKCIDIGTGTGEIAFLVKENAGPEGKVIGLDITPEMLKYADMKMRENGRPEVEFVEGDALDLQFPEGSFHLVTSGYMLRNVNDVQKAIDEMYRVLDHGGKVVVAEMATPDNRFIRYFYNLYMKNRVQKIGRKYDKGEKIDGKMPAYDWLVNSIKGFPHGEVMAEKFRKAGFKDVKAHSKNFGAVNIYEGTKE</sequence>
<proteinExistence type="inferred from homology"/>
<evidence type="ECO:0000313" key="5">
    <source>
        <dbReference type="EMBL" id="AYQ55270.1"/>
    </source>
</evidence>
<dbReference type="UniPathway" id="UPA00079">
    <property type="reaction ID" value="UER00169"/>
</dbReference>
<dbReference type="PANTHER" id="PTHR43591">
    <property type="entry name" value="METHYLTRANSFERASE"/>
    <property type="match status" value="1"/>
</dbReference>
<dbReference type="GO" id="GO:0043770">
    <property type="term" value="F:demethylmenaquinone methyltransferase activity"/>
    <property type="evidence" value="ECO:0007669"/>
    <property type="project" value="UniProtKB-UniRule"/>
</dbReference>
<evidence type="ECO:0000256" key="1">
    <source>
        <dbReference type="ARBA" id="ARBA00022603"/>
    </source>
</evidence>
<dbReference type="EC" id="2.1.1.163" evidence="4"/>
<dbReference type="Pfam" id="PF01209">
    <property type="entry name" value="Ubie_methyltran"/>
    <property type="match status" value="1"/>
</dbReference>